<dbReference type="AlphaFoldDB" id="A0A285VMT7"/>
<accession>A0A285VMT7</accession>
<evidence type="ECO:0000313" key="2">
    <source>
        <dbReference type="Proteomes" id="UP000219688"/>
    </source>
</evidence>
<dbReference type="STRING" id="1122622.GCA_000421185_00631"/>
<sequence length="66" mass="7779">MSTRQDLAWWQKPLVALKLWRPTYRTLHHEVRDMERPAVPPVTGAYGNRVDLGKRRRLVPQSGDRD</sequence>
<reference evidence="2" key="1">
    <citation type="submission" date="2017-08" db="EMBL/GenBank/DDBJ databases">
        <authorList>
            <person name="Varghese N."/>
            <person name="Submissions S."/>
        </authorList>
    </citation>
    <scope>NUCLEOTIDE SEQUENCE [LARGE SCALE GENOMIC DNA]</scope>
    <source>
        <strain evidence="2">USBA17B2</strain>
    </source>
</reference>
<proteinExistence type="predicted"/>
<organism evidence="1 2">
    <name type="scientific">Ornithinimicrobium cerasi</name>
    <dbReference type="NCBI Taxonomy" id="2248773"/>
    <lineage>
        <taxon>Bacteria</taxon>
        <taxon>Bacillati</taxon>
        <taxon>Actinomycetota</taxon>
        <taxon>Actinomycetes</taxon>
        <taxon>Micrococcales</taxon>
        <taxon>Ornithinimicrobiaceae</taxon>
        <taxon>Ornithinimicrobium</taxon>
    </lineage>
</organism>
<dbReference type="Proteomes" id="UP000219688">
    <property type="component" value="Unassembled WGS sequence"/>
</dbReference>
<keyword evidence="2" id="KW-1185">Reference proteome</keyword>
<name>A0A285VMT7_9MICO</name>
<dbReference type="RefSeq" id="WP_097187979.1">
    <property type="nucleotide sequence ID" value="NZ_OBQK01000005.1"/>
</dbReference>
<dbReference type="EMBL" id="OBQK01000005">
    <property type="protein sequence ID" value="SOC55394.1"/>
    <property type="molecule type" value="Genomic_DNA"/>
</dbReference>
<evidence type="ECO:0000313" key="1">
    <source>
        <dbReference type="EMBL" id="SOC55394.1"/>
    </source>
</evidence>
<gene>
    <name evidence="1" type="ORF">SAMN05421879_10562</name>
</gene>
<protein>
    <submittedName>
        <fullName evidence="1">Uncharacterized protein</fullName>
    </submittedName>
</protein>